<keyword evidence="1" id="KW-0732">Signal</keyword>
<dbReference type="RefSeq" id="WP_036559998.1">
    <property type="nucleotide sequence ID" value="NZ_JRNI01000036.1"/>
</dbReference>
<evidence type="ECO:0000313" key="3">
    <source>
        <dbReference type="Proteomes" id="UP000029629"/>
    </source>
</evidence>
<keyword evidence="3" id="KW-1185">Reference proteome</keyword>
<proteinExistence type="predicted"/>
<organism evidence="2 3">
    <name type="scientific">Oligella urethralis DNF00040</name>
    <dbReference type="NCBI Taxonomy" id="1401065"/>
    <lineage>
        <taxon>Bacteria</taxon>
        <taxon>Pseudomonadati</taxon>
        <taxon>Pseudomonadota</taxon>
        <taxon>Betaproteobacteria</taxon>
        <taxon>Burkholderiales</taxon>
        <taxon>Alcaligenaceae</taxon>
        <taxon>Oligella</taxon>
    </lineage>
</organism>
<dbReference type="OrthoDB" id="5526466at2"/>
<reference evidence="2 3" key="1">
    <citation type="submission" date="2014-07" db="EMBL/GenBank/DDBJ databases">
        <authorList>
            <person name="McCorrison J."/>
            <person name="Sanka R."/>
            <person name="Torralba M."/>
            <person name="Gillis M."/>
            <person name="Haft D.H."/>
            <person name="Methe B."/>
            <person name="Sutton G."/>
            <person name="Nelson K.E."/>
        </authorList>
    </citation>
    <scope>NUCLEOTIDE SEQUENCE [LARGE SCALE GENOMIC DNA]</scope>
    <source>
        <strain evidence="2 3">DNF00040</strain>
    </source>
</reference>
<dbReference type="EMBL" id="JRNI01000036">
    <property type="protein sequence ID" value="KGF29748.1"/>
    <property type="molecule type" value="Genomic_DNA"/>
</dbReference>
<dbReference type="InterPro" id="IPR038695">
    <property type="entry name" value="Saro_0823-like_sf"/>
</dbReference>
<accession>A0A095Z504</accession>
<comment type="caution">
    <text evidence="2">The sequence shown here is derived from an EMBL/GenBank/DDBJ whole genome shotgun (WGS) entry which is preliminary data.</text>
</comment>
<name>A0A095Z504_9BURK</name>
<dbReference type="Proteomes" id="UP000029629">
    <property type="component" value="Unassembled WGS sequence"/>
</dbReference>
<dbReference type="Pfam" id="PF02643">
    <property type="entry name" value="DUF192"/>
    <property type="match status" value="1"/>
</dbReference>
<dbReference type="eggNOG" id="COG1430">
    <property type="taxonomic scope" value="Bacteria"/>
</dbReference>
<protein>
    <submittedName>
        <fullName evidence="2">Uncharacterized protein</fullName>
    </submittedName>
</protein>
<dbReference type="AlphaFoldDB" id="A0A095Z504"/>
<feature type="signal peptide" evidence="1">
    <location>
        <begin position="1"/>
        <end position="26"/>
    </location>
</feature>
<gene>
    <name evidence="2" type="ORF">HMPREF2130_08560</name>
</gene>
<dbReference type="Gene3D" id="2.60.120.1140">
    <property type="entry name" value="Protein of unknown function DUF192"/>
    <property type="match status" value="1"/>
</dbReference>
<dbReference type="PANTHER" id="PTHR37953">
    <property type="entry name" value="UPF0127 PROTEIN MJ1496"/>
    <property type="match status" value="1"/>
</dbReference>
<dbReference type="InterPro" id="IPR003795">
    <property type="entry name" value="DUF192"/>
</dbReference>
<evidence type="ECO:0000313" key="2">
    <source>
        <dbReference type="EMBL" id="KGF29748.1"/>
    </source>
</evidence>
<feature type="chain" id="PRO_5001923237" evidence="1">
    <location>
        <begin position="27"/>
        <end position="153"/>
    </location>
</feature>
<sequence>MRYIKPLFFSLSMVLASVLMPATSQAAATESAPQLPTQLLRLGNSTLEVEIAATNQSRQRGLMHRHVMAEEHGMLFVFEQAERLCFWMRNTYIPLSIAYLDKDATIIEIFDMQALDERSVCSTAPAQFALEVNQGWFERHQIQVGQRVQGIVP</sequence>
<evidence type="ECO:0000256" key="1">
    <source>
        <dbReference type="SAM" id="SignalP"/>
    </source>
</evidence>
<dbReference type="PANTHER" id="PTHR37953:SF1">
    <property type="entry name" value="UPF0127 PROTEIN MJ1496"/>
    <property type="match status" value="1"/>
</dbReference>